<protein>
    <submittedName>
        <fullName evidence="2">Uncharacterized protein</fullName>
    </submittedName>
</protein>
<sequence>MDRISTPATMAPGIPPSSRASRRGEHAAAAITISSGSVRRTVINVSDDDDEVTSRRRSDPMPIDPLLIPAMAPRIPPSFPASRRGKHVAAAIATINLSSPSSSDDEEVTSRPRSAARRTTPPSSVSVVVLSPRRAARPSPPASPAVSDGSSASEATTIQQTIQPEKKKEKEQWCLDDELFILWTMAWLRMGNPDDKVPLASEVLKHLVPLRRRGVHVRQLSDKMWQLKVKFKKTIAKAVANGGKLRRRTRYRHLVLYNMSQQVWPDLYQAAGL</sequence>
<proteinExistence type="predicted"/>
<evidence type="ECO:0000313" key="2">
    <source>
        <dbReference type="EMBL" id="KAG2570248.1"/>
    </source>
</evidence>
<feature type="compositionally biased region" description="Polar residues" evidence="1">
    <location>
        <begin position="154"/>
        <end position="163"/>
    </location>
</feature>
<name>A0A8T0QAJ9_PANVG</name>
<accession>A0A8T0QAJ9</accession>
<evidence type="ECO:0000256" key="1">
    <source>
        <dbReference type="SAM" id="MobiDB-lite"/>
    </source>
</evidence>
<keyword evidence="3" id="KW-1185">Reference proteome</keyword>
<dbReference type="Proteomes" id="UP000823388">
    <property type="component" value="Chromosome 7K"/>
</dbReference>
<gene>
    <name evidence="2" type="ORF">PVAP13_7KG102800</name>
</gene>
<feature type="compositionally biased region" description="Low complexity" evidence="1">
    <location>
        <begin position="111"/>
        <end position="133"/>
    </location>
</feature>
<reference evidence="2" key="1">
    <citation type="submission" date="2020-05" db="EMBL/GenBank/DDBJ databases">
        <title>WGS assembly of Panicum virgatum.</title>
        <authorList>
            <person name="Lovell J.T."/>
            <person name="Jenkins J."/>
            <person name="Shu S."/>
            <person name="Juenger T.E."/>
            <person name="Schmutz J."/>
        </authorList>
    </citation>
    <scope>NUCLEOTIDE SEQUENCE</scope>
    <source>
        <strain evidence="2">AP13</strain>
    </source>
</reference>
<feature type="region of interest" description="Disordered" evidence="1">
    <location>
        <begin position="1"/>
        <end position="69"/>
    </location>
</feature>
<evidence type="ECO:0000313" key="3">
    <source>
        <dbReference type="Proteomes" id="UP000823388"/>
    </source>
</evidence>
<dbReference type="EMBL" id="CM029049">
    <property type="protein sequence ID" value="KAG2570248.1"/>
    <property type="molecule type" value="Genomic_DNA"/>
</dbReference>
<dbReference type="AlphaFoldDB" id="A0A8T0QAJ9"/>
<feature type="region of interest" description="Disordered" evidence="1">
    <location>
        <begin position="98"/>
        <end position="169"/>
    </location>
</feature>
<feature type="compositionally biased region" description="Low complexity" evidence="1">
    <location>
        <begin position="144"/>
        <end position="153"/>
    </location>
</feature>
<organism evidence="2 3">
    <name type="scientific">Panicum virgatum</name>
    <name type="common">Blackwell switchgrass</name>
    <dbReference type="NCBI Taxonomy" id="38727"/>
    <lineage>
        <taxon>Eukaryota</taxon>
        <taxon>Viridiplantae</taxon>
        <taxon>Streptophyta</taxon>
        <taxon>Embryophyta</taxon>
        <taxon>Tracheophyta</taxon>
        <taxon>Spermatophyta</taxon>
        <taxon>Magnoliopsida</taxon>
        <taxon>Liliopsida</taxon>
        <taxon>Poales</taxon>
        <taxon>Poaceae</taxon>
        <taxon>PACMAD clade</taxon>
        <taxon>Panicoideae</taxon>
        <taxon>Panicodae</taxon>
        <taxon>Paniceae</taxon>
        <taxon>Panicinae</taxon>
        <taxon>Panicum</taxon>
        <taxon>Panicum sect. Hiantes</taxon>
    </lineage>
</organism>
<comment type="caution">
    <text evidence="2">The sequence shown here is derived from an EMBL/GenBank/DDBJ whole genome shotgun (WGS) entry which is preliminary data.</text>
</comment>